<keyword evidence="3" id="KW-1185">Reference proteome</keyword>
<proteinExistence type="predicted"/>
<evidence type="ECO:0000313" key="3">
    <source>
        <dbReference type="Proteomes" id="UP000001072"/>
    </source>
</evidence>
<evidence type="ECO:0008006" key="4">
    <source>
        <dbReference type="Google" id="ProtNLM"/>
    </source>
</evidence>
<evidence type="ECO:0000256" key="1">
    <source>
        <dbReference type="SAM" id="MobiDB-lite"/>
    </source>
</evidence>
<evidence type="ECO:0000313" key="2">
    <source>
        <dbReference type="EMBL" id="EGG02667.1"/>
    </source>
</evidence>
<dbReference type="GeneID" id="18930588"/>
<dbReference type="HOGENOM" id="CLU_1098698_0_0_1"/>
<accession>F4RYB1</accession>
<dbReference type="Proteomes" id="UP000001072">
    <property type="component" value="Unassembled WGS sequence"/>
</dbReference>
<gene>
    <name evidence="2" type="ORF">MELLADRAFT_66221</name>
</gene>
<feature type="region of interest" description="Disordered" evidence="1">
    <location>
        <begin position="1"/>
        <end position="20"/>
    </location>
</feature>
<dbReference type="OrthoDB" id="10559215at2759"/>
<sequence length="253" mass="28303">MDGHFTLGGQNHTQPNATTNASGVFQTNFVEMAQSVVPLLADGSNFDSWDSSMQESLALVEGASVYLSPGVLPSWPLWQQDLADGVNQLLHYSTDPYLRMIIHSVSPHPSLRYAHLTQLFAGIPFANRLNQLEDLLLCRYSSTSDTVDTYVARMWNQRRDLQRHGMSIGDDVFAALLILGTPETFEINTHRFEQAVRMHPQVPVDSHWVVSALLEDEAIARHLHRQSTLASHVYSRSSMNDVASAYSQPQRGQ</sequence>
<reference evidence="3" key="1">
    <citation type="journal article" date="2011" name="Proc. Natl. Acad. Sci. U.S.A.">
        <title>Obligate biotrophy features unraveled by the genomic analysis of rust fungi.</title>
        <authorList>
            <person name="Duplessis S."/>
            <person name="Cuomo C.A."/>
            <person name="Lin Y.-C."/>
            <person name="Aerts A."/>
            <person name="Tisserant E."/>
            <person name="Veneault-Fourrey C."/>
            <person name="Joly D.L."/>
            <person name="Hacquard S."/>
            <person name="Amselem J."/>
            <person name="Cantarel B.L."/>
            <person name="Chiu R."/>
            <person name="Coutinho P.M."/>
            <person name="Feau N."/>
            <person name="Field M."/>
            <person name="Frey P."/>
            <person name="Gelhaye E."/>
            <person name="Goldberg J."/>
            <person name="Grabherr M.G."/>
            <person name="Kodira C.D."/>
            <person name="Kohler A."/>
            <person name="Kuees U."/>
            <person name="Lindquist E.A."/>
            <person name="Lucas S.M."/>
            <person name="Mago R."/>
            <person name="Mauceli E."/>
            <person name="Morin E."/>
            <person name="Murat C."/>
            <person name="Pangilinan J.L."/>
            <person name="Park R."/>
            <person name="Pearson M."/>
            <person name="Quesneville H."/>
            <person name="Rouhier N."/>
            <person name="Sakthikumar S."/>
            <person name="Salamov A.A."/>
            <person name="Schmutz J."/>
            <person name="Selles B."/>
            <person name="Shapiro H."/>
            <person name="Tanguay P."/>
            <person name="Tuskan G.A."/>
            <person name="Henrissat B."/>
            <person name="Van de Peer Y."/>
            <person name="Rouze P."/>
            <person name="Ellis J.G."/>
            <person name="Dodds P.N."/>
            <person name="Schein J.E."/>
            <person name="Zhong S."/>
            <person name="Hamelin R.C."/>
            <person name="Grigoriev I.V."/>
            <person name="Szabo L.J."/>
            <person name="Martin F."/>
        </authorList>
    </citation>
    <scope>NUCLEOTIDE SEQUENCE [LARGE SCALE GENOMIC DNA]</scope>
    <source>
        <strain evidence="3">98AG31 / pathotype 3-4-7</strain>
    </source>
</reference>
<dbReference type="InParanoid" id="F4RYB1"/>
<name>F4RYB1_MELLP</name>
<feature type="compositionally biased region" description="Polar residues" evidence="1">
    <location>
        <begin position="8"/>
        <end position="20"/>
    </location>
</feature>
<organism evidence="3">
    <name type="scientific">Melampsora larici-populina (strain 98AG31 / pathotype 3-4-7)</name>
    <name type="common">Poplar leaf rust fungus</name>
    <dbReference type="NCBI Taxonomy" id="747676"/>
    <lineage>
        <taxon>Eukaryota</taxon>
        <taxon>Fungi</taxon>
        <taxon>Dikarya</taxon>
        <taxon>Basidiomycota</taxon>
        <taxon>Pucciniomycotina</taxon>
        <taxon>Pucciniomycetes</taxon>
        <taxon>Pucciniales</taxon>
        <taxon>Melampsoraceae</taxon>
        <taxon>Melampsora</taxon>
    </lineage>
</organism>
<dbReference type="KEGG" id="mlr:MELLADRAFT_66221"/>
<dbReference type="AlphaFoldDB" id="F4RYB1"/>
<protein>
    <recommendedName>
        <fullName evidence="4">Retrotransposon Copia-like N-terminal domain-containing protein</fullName>
    </recommendedName>
</protein>
<dbReference type="EMBL" id="GL883129">
    <property type="protein sequence ID" value="EGG02667.1"/>
    <property type="molecule type" value="Genomic_DNA"/>
</dbReference>
<dbReference type="RefSeq" id="XP_007414069.1">
    <property type="nucleotide sequence ID" value="XM_007414007.1"/>
</dbReference>
<dbReference type="VEuPathDB" id="FungiDB:MELLADRAFT_66221"/>